<dbReference type="Proteomes" id="UP000829364">
    <property type="component" value="Chromosome 1"/>
</dbReference>
<dbReference type="InterPro" id="IPR019458">
    <property type="entry name" value="Est1-like_N"/>
</dbReference>
<dbReference type="Pfam" id="PF10374">
    <property type="entry name" value="EST1"/>
    <property type="match status" value="1"/>
</dbReference>
<evidence type="ECO:0000313" key="4">
    <source>
        <dbReference type="EMBL" id="UNI14395.1"/>
    </source>
</evidence>
<dbReference type="RefSeq" id="XP_047837876.1">
    <property type="nucleotide sequence ID" value="XM_047981915.1"/>
</dbReference>
<dbReference type="InterPro" id="IPR018834">
    <property type="entry name" value="DNA/RNA-bd_Est1-type"/>
</dbReference>
<organism evidence="4 5">
    <name type="scientific">Purpureocillium takamizusanense</name>
    <dbReference type="NCBI Taxonomy" id="2060973"/>
    <lineage>
        <taxon>Eukaryota</taxon>
        <taxon>Fungi</taxon>
        <taxon>Dikarya</taxon>
        <taxon>Ascomycota</taxon>
        <taxon>Pezizomycotina</taxon>
        <taxon>Sordariomycetes</taxon>
        <taxon>Hypocreomycetidae</taxon>
        <taxon>Hypocreales</taxon>
        <taxon>Ophiocordycipitaceae</taxon>
        <taxon>Purpureocillium</taxon>
    </lineage>
</organism>
<name>A0A9Q8Q7D0_9HYPO</name>
<dbReference type="Pfam" id="PF10373">
    <property type="entry name" value="EST1_DNA_bind"/>
    <property type="match status" value="1"/>
</dbReference>
<dbReference type="GeneID" id="72062990"/>
<evidence type="ECO:0000259" key="2">
    <source>
        <dbReference type="Pfam" id="PF10373"/>
    </source>
</evidence>
<gene>
    <name evidence="4" type="ORF">JDV02_001026</name>
</gene>
<feature type="domain" description="DNA/RNA-binding" evidence="2">
    <location>
        <begin position="197"/>
        <end position="469"/>
    </location>
</feature>
<feature type="region of interest" description="Disordered" evidence="1">
    <location>
        <begin position="747"/>
        <end position="843"/>
    </location>
</feature>
<protein>
    <recommendedName>
        <fullName evidence="6">Telomerase activating protein Est1</fullName>
    </recommendedName>
</protein>
<evidence type="ECO:0000256" key="1">
    <source>
        <dbReference type="SAM" id="MobiDB-lite"/>
    </source>
</evidence>
<dbReference type="EMBL" id="CP086354">
    <property type="protein sequence ID" value="UNI14395.1"/>
    <property type="molecule type" value="Genomic_DNA"/>
</dbReference>
<dbReference type="AlphaFoldDB" id="A0A9Q8Q7D0"/>
<dbReference type="InterPro" id="IPR045153">
    <property type="entry name" value="Est1/Ebs1-like"/>
</dbReference>
<feature type="compositionally biased region" description="Polar residues" evidence="1">
    <location>
        <begin position="772"/>
        <end position="798"/>
    </location>
</feature>
<dbReference type="KEGG" id="ptkz:JDV02_001026"/>
<feature type="domain" description="Telomerase activating protein Est1-like N-terminal" evidence="3">
    <location>
        <begin position="72"/>
        <end position="187"/>
    </location>
</feature>
<feature type="region of interest" description="Disordered" evidence="1">
    <location>
        <begin position="619"/>
        <end position="641"/>
    </location>
</feature>
<accession>A0A9Q8Q7D0</accession>
<dbReference type="Gene3D" id="1.25.40.10">
    <property type="entry name" value="Tetratricopeptide repeat domain"/>
    <property type="match status" value="1"/>
</dbReference>
<reference evidence="4" key="1">
    <citation type="submission" date="2021-11" db="EMBL/GenBank/DDBJ databases">
        <title>Purpureocillium_takamizusanense_genome.</title>
        <authorList>
            <person name="Nguyen N.-H."/>
        </authorList>
    </citation>
    <scope>NUCLEOTIDE SEQUENCE</scope>
    <source>
        <strain evidence="4">PT3</strain>
    </source>
</reference>
<feature type="compositionally biased region" description="Basic and acidic residues" evidence="1">
    <location>
        <begin position="252"/>
        <end position="268"/>
    </location>
</feature>
<dbReference type="SUPFAM" id="SSF48452">
    <property type="entry name" value="TPR-like"/>
    <property type="match status" value="1"/>
</dbReference>
<dbReference type="PANTHER" id="PTHR15696:SF36">
    <property type="entry name" value="NONSENSE-MEDIATED MRNA DECAY FACTOR"/>
    <property type="match status" value="1"/>
</dbReference>
<keyword evidence="5" id="KW-1185">Reference proteome</keyword>
<proteinExistence type="predicted"/>
<evidence type="ECO:0008006" key="6">
    <source>
        <dbReference type="Google" id="ProtNLM"/>
    </source>
</evidence>
<evidence type="ECO:0000313" key="5">
    <source>
        <dbReference type="Proteomes" id="UP000829364"/>
    </source>
</evidence>
<feature type="compositionally biased region" description="Polar residues" evidence="1">
    <location>
        <begin position="631"/>
        <end position="641"/>
    </location>
</feature>
<evidence type="ECO:0000259" key="3">
    <source>
        <dbReference type="Pfam" id="PF10374"/>
    </source>
</evidence>
<dbReference type="InterPro" id="IPR011990">
    <property type="entry name" value="TPR-like_helical_dom_sf"/>
</dbReference>
<sequence>MATAEPSTAQLWGHAHKIRKSIQRRLDKIHTDNASEAENAKFEAIDGLLEKLRLACVQTIFLDFKFATTEGVEQALWDTHIAINAEYRRVLKRPKNPAQAVERRKVEKMYHSFLRIAQKFYIGYIQRLAARYDIPELRCAAQGVDAEQMDSGDRISQLTDDMSLLVLQSCHSTLLHLGDLARYRIQAKQKNSGYEMALTYYNLARHIMPRSGFALHQIGIVNLDCGNHLDVVYNFYRSRVSEVPHPNAKANLENEFKTLRKPKNDKGRRSPSTPNDVFSSWFVKLHAFFYQGERFPQHEELEHEVMHRLDMACRDVTTSDTLLKMALVNICAYDVACASYAGTKTEAALRFSQFTLRFNAQFLSRICRALESTLREAISERNHSASDGGHVEIVPAVTSLLPILRIYCVWIASQRPELFGLGNTTGPATQAMVQVLAKIFTQLCVVSYTRKDLASAPYLLPEDLEIRGVPSLTGDSVPADCRVYSVDGVTHKPYTQHPEQRLDGLYEDLARILDVLRCAYFMAEDKATPLSCDVVQDSLVFEYLSDATAVIADHNAGQHPSSGFDAQASGASAQQLPAPTEWTEQMVVAERNSPSPPAGNALEAQTERTVMAMLSPFLGPPTPQKDDRGRNCSSSSYDMHTDTANDIFAPAQTPARPNSLTGPGALAPYPWAWNDMPKPNPAFAEAYKRASAEVPPNTTMASSHPADVAFASLGHAAPSHRQDHVGGSYAAGADAAHREHLLQSLSGHAPQQAAGQAARSPQPPSGWADLPSATNVPSSSMASYFSHPSSLYQGTPANGNVHGHIQGPSPYRPGGGSFLDARGQTGDPSSRLDEAARRAPWGK</sequence>
<feature type="compositionally biased region" description="Low complexity" evidence="1">
    <location>
        <begin position="749"/>
        <end position="760"/>
    </location>
</feature>
<feature type="region of interest" description="Disordered" evidence="1">
    <location>
        <begin position="251"/>
        <end position="274"/>
    </location>
</feature>
<dbReference type="PANTHER" id="PTHR15696">
    <property type="entry name" value="SMG-7 SUPPRESSOR WITH MORPHOLOGICAL EFFECT ON GENITALIA PROTEIN 7"/>
    <property type="match status" value="1"/>
</dbReference>
<dbReference type="OrthoDB" id="69928at2759"/>